<sequence>MQSSSFSVLSTPCFHLLQELIDLVIDNLHDDPAALKACTLVSRVWTKRARHHLLKRIYIKTNSSLQHLSRSLRMPRRQMSLNNTCELHVHDNHKNPFAHIVPHFLAPHTSKISTLCLHDVKWDGLESRFHPSFFDYLPLFTSITCLAVSSCRFRSVCDLKRLLAAFPNLNDVSLCDIGFHTVANSNAEDLPGYIVASGGYRRITTVYYNSLTLRDMPSHVVASLCDWFIASPASVDIRSLVIVDKPRDPVDNQLWTERIHFDFSLDLETLELSCCSFDTQDWIRACFELDTILPVIRRSKVKILRFELAVSPGTRRPCAGNMSLEDIADTHMREDHGSDGRYSSCPGIVESELPIELMRQCSTLIENAAKDFFDHLLVTLCGDGAWNMRGVM</sequence>
<dbReference type="AlphaFoldDB" id="A0A8H7P2N9"/>
<evidence type="ECO:0000313" key="1">
    <source>
        <dbReference type="EMBL" id="KAF9814338.1"/>
    </source>
</evidence>
<gene>
    <name evidence="1" type="ORF">IEO21_05181</name>
</gene>
<comment type="caution">
    <text evidence="1">The sequence shown here is derived from an EMBL/GenBank/DDBJ whole genome shotgun (WGS) entry which is preliminary data.</text>
</comment>
<name>A0A8H7P2N9_9APHY</name>
<proteinExistence type="predicted"/>
<organism evidence="1 2">
    <name type="scientific">Rhodonia placenta</name>
    <dbReference type="NCBI Taxonomy" id="104341"/>
    <lineage>
        <taxon>Eukaryota</taxon>
        <taxon>Fungi</taxon>
        <taxon>Dikarya</taxon>
        <taxon>Basidiomycota</taxon>
        <taxon>Agaricomycotina</taxon>
        <taxon>Agaricomycetes</taxon>
        <taxon>Polyporales</taxon>
        <taxon>Adustoporiaceae</taxon>
        <taxon>Rhodonia</taxon>
    </lineage>
</organism>
<protein>
    <submittedName>
        <fullName evidence="1">Uncharacterized protein</fullName>
    </submittedName>
</protein>
<dbReference type="EMBL" id="JADOXO010000089">
    <property type="protein sequence ID" value="KAF9814338.1"/>
    <property type="molecule type" value="Genomic_DNA"/>
</dbReference>
<evidence type="ECO:0000313" key="2">
    <source>
        <dbReference type="Proteomes" id="UP000639403"/>
    </source>
</evidence>
<dbReference type="Proteomes" id="UP000639403">
    <property type="component" value="Unassembled WGS sequence"/>
</dbReference>
<accession>A0A8H7P2N9</accession>
<reference evidence="1" key="1">
    <citation type="submission" date="2020-11" db="EMBL/GenBank/DDBJ databases">
        <authorList>
            <person name="Koelle M."/>
            <person name="Horta M.A.C."/>
            <person name="Nowrousian M."/>
            <person name="Ohm R.A."/>
            <person name="Benz P."/>
            <person name="Pilgard A."/>
        </authorList>
    </citation>
    <scope>NUCLEOTIDE SEQUENCE</scope>
    <source>
        <strain evidence="1">FPRL280</strain>
    </source>
</reference>
<reference evidence="1" key="2">
    <citation type="journal article" name="Front. Microbiol.">
        <title>Degradative Capacity of Two Strains of Rhodonia placenta: From Phenotype to Genotype.</title>
        <authorList>
            <person name="Kolle M."/>
            <person name="Horta M.A.C."/>
            <person name="Nowrousian M."/>
            <person name="Ohm R.A."/>
            <person name="Benz J.P."/>
            <person name="Pilgard A."/>
        </authorList>
    </citation>
    <scope>NUCLEOTIDE SEQUENCE</scope>
    <source>
        <strain evidence="1">FPRL280</strain>
    </source>
</reference>